<keyword evidence="3" id="KW-1185">Reference proteome</keyword>
<dbReference type="AlphaFoldDB" id="A0A1N6DZE3"/>
<dbReference type="OrthoDB" id="9852853at2"/>
<feature type="chain" id="PRO_5013156236" evidence="1">
    <location>
        <begin position="21"/>
        <end position="120"/>
    </location>
</feature>
<evidence type="ECO:0000313" key="2">
    <source>
        <dbReference type="EMBL" id="SIN76138.1"/>
    </source>
</evidence>
<dbReference type="RefSeq" id="WP_074254388.1">
    <property type="nucleotide sequence ID" value="NZ_FSRL01000001.1"/>
</dbReference>
<dbReference type="PROSITE" id="PS51257">
    <property type="entry name" value="PROKAR_LIPOPROTEIN"/>
    <property type="match status" value="1"/>
</dbReference>
<evidence type="ECO:0000256" key="1">
    <source>
        <dbReference type="SAM" id="SignalP"/>
    </source>
</evidence>
<feature type="signal peptide" evidence="1">
    <location>
        <begin position="1"/>
        <end position="20"/>
    </location>
</feature>
<gene>
    <name evidence="2" type="ORF">SAMN05444002_0172</name>
</gene>
<keyword evidence="1" id="KW-0732">Signal</keyword>
<accession>A0A1N6DZE3</accession>
<organism evidence="2 3">
    <name type="scientific">Vannielia litorea</name>
    <dbReference type="NCBI Taxonomy" id="1217970"/>
    <lineage>
        <taxon>Bacteria</taxon>
        <taxon>Pseudomonadati</taxon>
        <taxon>Pseudomonadota</taxon>
        <taxon>Alphaproteobacteria</taxon>
        <taxon>Rhodobacterales</taxon>
        <taxon>Paracoccaceae</taxon>
        <taxon>Vannielia</taxon>
    </lineage>
</organism>
<name>A0A1N6DZE3_9RHOB</name>
<evidence type="ECO:0000313" key="3">
    <source>
        <dbReference type="Proteomes" id="UP000184932"/>
    </source>
</evidence>
<sequence>MPRSTAFTLVGLTVAAFVSACSSDAVVNTVYPDRERFAFANSQGERSTYLCAPGADAQKRAGQAHRYTEAQLGKVADWAANHIVNGTASSMEISRRINSVAKATVDETEKRYKCLLIDAE</sequence>
<dbReference type="STRING" id="1217970.SAMN05444002_0172"/>
<reference evidence="3" key="1">
    <citation type="submission" date="2016-11" db="EMBL/GenBank/DDBJ databases">
        <authorList>
            <person name="Varghese N."/>
            <person name="Submissions S."/>
        </authorList>
    </citation>
    <scope>NUCLEOTIDE SEQUENCE [LARGE SCALE GENOMIC DNA]</scope>
    <source>
        <strain evidence="3">DSM 29440</strain>
    </source>
</reference>
<proteinExistence type="predicted"/>
<dbReference type="EMBL" id="FSRL01000001">
    <property type="protein sequence ID" value="SIN76138.1"/>
    <property type="molecule type" value="Genomic_DNA"/>
</dbReference>
<protein>
    <submittedName>
        <fullName evidence="2">Uncharacterized protein</fullName>
    </submittedName>
</protein>
<dbReference type="Proteomes" id="UP000184932">
    <property type="component" value="Unassembled WGS sequence"/>
</dbReference>